<proteinExistence type="predicted"/>
<dbReference type="Pfam" id="PF13589">
    <property type="entry name" value="HATPase_c_3"/>
    <property type="match status" value="1"/>
</dbReference>
<dbReference type="RefSeq" id="WP_259484741.1">
    <property type="nucleotide sequence ID" value="NZ_JANTEZ010000001.1"/>
</dbReference>
<keyword evidence="3" id="KW-1185">Reference proteome</keyword>
<gene>
    <name evidence="2" type="ORF">NVV95_01360</name>
</gene>
<comment type="caution">
    <text evidence="2">The sequence shown here is derived from an EMBL/GenBank/DDBJ whole genome shotgun (WGS) entry which is preliminary data.</text>
</comment>
<sequence length="661" mass="74308">MPEVHVSAGQPLLESYTKTPGVGVCELVWNAFDEDARNVHINVERSELGAVEQIFIKDDGRGMTAERANLAFSRVGDSWKRMPGTQTEDGRAVHGKLGRGRYAAFSLGSSVEWKSTSESVESTLASISISGSRGALDKFDIEQLDASAEETGTTVRIVGVPLAAAREFDEANALREQILFEFALQLERHPDFHIYFLGEEIKPSEVIDKRTEVLLPVPDEIAGEANLTIIDWKLTNVERRLYLCSEDGAIIDEMPPRVQAVGAEFTAYVSWHGFRADSGIMVDLDDESPASKVIEAAKNALREHLSDAGRKREAETIERWRSEGVYPYKSAPANEQERATQDTFKFVAMAAARTVDESKALKSKALALSLLKETFETDPEALLPILRKFSQLPQSRIDELKEVLEHTTLSQLISLGHEVGSRVDFLSGLNALLFDKQIKRRMLERRQLHRILAHETWLFGEGWAITGDDERLTEVLKKYLDKLGLDVELANGPPLLREDGSDAIPDLVLGRQLETRENFFSHLVIELKRPNHRLTDDDVTQIRSYASAITNDERFDQPNSHWDFWLIGNEMKDTVEEARNQANLPPGVVQNSKKYTITVRTWAEIIGDAEHRLKFVQESLKYESDRDQGLVSMRDKYSEYLPQAALDSENGTSPEEESEVA</sequence>
<dbReference type="EMBL" id="JANTEZ010000001">
    <property type="protein sequence ID" value="MCS5713192.1"/>
    <property type="molecule type" value="Genomic_DNA"/>
</dbReference>
<accession>A0ABT2GC09</accession>
<feature type="region of interest" description="Disordered" evidence="1">
    <location>
        <begin position="641"/>
        <end position="661"/>
    </location>
</feature>
<reference evidence="2" key="1">
    <citation type="submission" date="2022-08" db="EMBL/GenBank/DDBJ databases">
        <authorList>
            <person name="Deng Y."/>
            <person name="Han X.-F."/>
            <person name="Zhang Y.-Q."/>
        </authorList>
    </citation>
    <scope>NUCLEOTIDE SEQUENCE</scope>
    <source>
        <strain evidence="2">CPCC 205716</strain>
    </source>
</reference>
<dbReference type="SUPFAM" id="SSF55874">
    <property type="entry name" value="ATPase domain of HSP90 chaperone/DNA topoisomerase II/histidine kinase"/>
    <property type="match status" value="1"/>
</dbReference>
<dbReference type="Proteomes" id="UP001165580">
    <property type="component" value="Unassembled WGS sequence"/>
</dbReference>
<organism evidence="2 3">
    <name type="scientific">Herbiconiux gentiana</name>
    <dbReference type="NCBI Taxonomy" id="2970912"/>
    <lineage>
        <taxon>Bacteria</taxon>
        <taxon>Bacillati</taxon>
        <taxon>Actinomycetota</taxon>
        <taxon>Actinomycetes</taxon>
        <taxon>Micrococcales</taxon>
        <taxon>Microbacteriaceae</taxon>
        <taxon>Herbiconiux</taxon>
    </lineage>
</organism>
<protein>
    <submittedName>
        <fullName evidence="2">ATP-binding protein</fullName>
    </submittedName>
</protein>
<evidence type="ECO:0000313" key="3">
    <source>
        <dbReference type="Proteomes" id="UP001165580"/>
    </source>
</evidence>
<dbReference type="InterPro" id="IPR036890">
    <property type="entry name" value="HATPase_C_sf"/>
</dbReference>
<keyword evidence="2" id="KW-0547">Nucleotide-binding</keyword>
<dbReference type="GO" id="GO:0005524">
    <property type="term" value="F:ATP binding"/>
    <property type="evidence" value="ECO:0007669"/>
    <property type="project" value="UniProtKB-KW"/>
</dbReference>
<evidence type="ECO:0000256" key="1">
    <source>
        <dbReference type="SAM" id="MobiDB-lite"/>
    </source>
</evidence>
<keyword evidence="2" id="KW-0067">ATP-binding</keyword>
<evidence type="ECO:0000313" key="2">
    <source>
        <dbReference type="EMBL" id="MCS5713192.1"/>
    </source>
</evidence>
<dbReference type="Gene3D" id="3.30.565.10">
    <property type="entry name" value="Histidine kinase-like ATPase, C-terminal domain"/>
    <property type="match status" value="1"/>
</dbReference>
<name>A0ABT2GC09_9MICO</name>